<proteinExistence type="predicted"/>
<accession>A0A238KCQ5</accession>
<evidence type="ECO:0000313" key="1">
    <source>
        <dbReference type="EMBL" id="SMX40613.1"/>
    </source>
</evidence>
<dbReference type="RefSeq" id="WP_170125858.1">
    <property type="nucleotide sequence ID" value="NZ_FXYH01000006.1"/>
</dbReference>
<gene>
    <name evidence="1" type="ORF">PEV8663_02060</name>
</gene>
<dbReference type="Proteomes" id="UP000220836">
    <property type="component" value="Unassembled WGS sequence"/>
</dbReference>
<name>A0A238KCQ5_9RHOB</name>
<organism evidence="1 2">
    <name type="scientific">Pelagimonas varians</name>
    <dbReference type="NCBI Taxonomy" id="696760"/>
    <lineage>
        <taxon>Bacteria</taxon>
        <taxon>Pseudomonadati</taxon>
        <taxon>Pseudomonadota</taxon>
        <taxon>Alphaproteobacteria</taxon>
        <taxon>Rhodobacterales</taxon>
        <taxon>Roseobacteraceae</taxon>
        <taxon>Pelagimonas</taxon>
    </lineage>
</organism>
<dbReference type="EMBL" id="FXYH01000006">
    <property type="protein sequence ID" value="SMX40613.1"/>
    <property type="molecule type" value="Genomic_DNA"/>
</dbReference>
<keyword evidence="2" id="KW-1185">Reference proteome</keyword>
<dbReference type="AlphaFoldDB" id="A0A238KCQ5"/>
<reference evidence="1 2" key="1">
    <citation type="submission" date="2017-05" db="EMBL/GenBank/DDBJ databases">
        <authorList>
            <person name="Song R."/>
            <person name="Chenine A.L."/>
            <person name="Ruprecht R.M."/>
        </authorList>
    </citation>
    <scope>NUCLEOTIDE SEQUENCE [LARGE SCALE GENOMIC DNA]</scope>
    <source>
        <strain evidence="1 2">CECT 8663</strain>
    </source>
</reference>
<protein>
    <submittedName>
        <fullName evidence="1">Uncharacterized protein</fullName>
    </submittedName>
</protein>
<evidence type="ECO:0000313" key="2">
    <source>
        <dbReference type="Proteomes" id="UP000220836"/>
    </source>
</evidence>
<sequence length="54" mass="6082">MKVRFHEDHDWRVTPAVVKAFRKGATEDLPKVKALALIKDGIAVDPTKPLKQES</sequence>